<dbReference type="PANTHER" id="PTHR46401">
    <property type="entry name" value="GLYCOSYLTRANSFERASE WBBK-RELATED"/>
    <property type="match status" value="1"/>
</dbReference>
<proteinExistence type="predicted"/>
<comment type="caution">
    <text evidence="4">The sequence shown here is derived from an EMBL/GenBank/DDBJ whole genome shotgun (WGS) entry which is preliminary data.</text>
</comment>
<dbReference type="Proteomes" id="UP000480681">
    <property type="component" value="Unassembled WGS sequence"/>
</dbReference>
<evidence type="ECO:0000259" key="3">
    <source>
        <dbReference type="Pfam" id="PF13439"/>
    </source>
</evidence>
<keyword evidence="1" id="KW-0808">Transferase</keyword>
<dbReference type="Pfam" id="PF13439">
    <property type="entry name" value="Glyco_transf_4"/>
    <property type="match status" value="1"/>
</dbReference>
<dbReference type="Pfam" id="PF00534">
    <property type="entry name" value="Glycos_transf_1"/>
    <property type="match status" value="1"/>
</dbReference>
<dbReference type="Gene3D" id="3.40.50.2000">
    <property type="entry name" value="Glycogen Phosphorylase B"/>
    <property type="match status" value="2"/>
</dbReference>
<name>A0AAW9YHY8_9GAMM</name>
<dbReference type="SUPFAM" id="SSF53756">
    <property type="entry name" value="UDP-Glycosyltransferase/glycogen phosphorylase"/>
    <property type="match status" value="1"/>
</dbReference>
<dbReference type="RefSeq" id="WP_163149701.1">
    <property type="nucleotide sequence ID" value="NZ_JAAIKZ010000043.1"/>
</dbReference>
<evidence type="ECO:0000259" key="2">
    <source>
        <dbReference type="Pfam" id="PF00534"/>
    </source>
</evidence>
<evidence type="ECO:0000256" key="1">
    <source>
        <dbReference type="ARBA" id="ARBA00022679"/>
    </source>
</evidence>
<evidence type="ECO:0000313" key="5">
    <source>
        <dbReference type="Proteomes" id="UP000480681"/>
    </source>
</evidence>
<dbReference type="EMBL" id="JAAIKZ010000043">
    <property type="protein sequence ID" value="NEX76972.1"/>
    <property type="molecule type" value="Genomic_DNA"/>
</dbReference>
<reference evidence="4 5" key="1">
    <citation type="submission" date="2020-02" db="EMBL/GenBank/DDBJ databases">
        <title>Genome sequencing of Aeromonas rivipollensis.</title>
        <authorList>
            <person name="Fono-Tamo Ubani E.K."/>
            <person name="Lekota K.E."/>
        </authorList>
    </citation>
    <scope>NUCLEOTIDE SEQUENCE [LARGE SCALE GENOMIC DNA]</scope>
    <source>
        <strain evidence="4 5">G87</strain>
    </source>
</reference>
<organism evidence="4 5">
    <name type="scientific">Aeromonas rivipollensis</name>
    <dbReference type="NCBI Taxonomy" id="948519"/>
    <lineage>
        <taxon>Bacteria</taxon>
        <taxon>Pseudomonadati</taxon>
        <taxon>Pseudomonadota</taxon>
        <taxon>Gammaproteobacteria</taxon>
        <taxon>Aeromonadales</taxon>
        <taxon>Aeromonadaceae</taxon>
        <taxon>Aeromonas</taxon>
    </lineage>
</organism>
<feature type="domain" description="Glycosyl transferase family 1" evidence="2">
    <location>
        <begin position="157"/>
        <end position="293"/>
    </location>
</feature>
<dbReference type="GO" id="GO:0009103">
    <property type="term" value="P:lipopolysaccharide biosynthetic process"/>
    <property type="evidence" value="ECO:0007669"/>
    <property type="project" value="TreeGrafter"/>
</dbReference>
<evidence type="ECO:0000313" key="4">
    <source>
        <dbReference type="EMBL" id="NEX76972.1"/>
    </source>
</evidence>
<feature type="domain" description="Glycosyltransferase subfamily 4-like N-terminal" evidence="3">
    <location>
        <begin position="53"/>
        <end position="148"/>
    </location>
</feature>
<dbReference type="InterPro" id="IPR001296">
    <property type="entry name" value="Glyco_trans_1"/>
</dbReference>
<dbReference type="AlphaFoldDB" id="A0AAW9YHY8"/>
<protein>
    <submittedName>
        <fullName evidence="4">Glycosyltransferase family 4 protein</fullName>
    </submittedName>
</protein>
<sequence length="328" mass="37074">MIILDSVIQLLQSNGGVSVYFSNIASSLKKNNILFENISFLEGDRKLTPRLFERYRDCVVSRKNGVFHSSYYRLPSEKEMKVITTVHDFTYEKFVRGPAQWVHSWQKNRAIRHSDIVICVSHNTARDLMTYCPIEPSRIRVVHNGVSIAYHPIQTLANAHHQIVLFVGARGGYKNFRLAVEAVSAVPGLILHVVGGGEFTSSERQLLEKYLPARYKWLGRLSDKELNEAYNKAYALLYPSSYEGFGIPIIEAMRAGCPVIAVNTSSIPEVAGNAALLVDRPSATEFSQALQEIPDRRQQLVMAGFEQAAKFSWERCFQETLAIYKELI</sequence>
<dbReference type="GO" id="GO:0016757">
    <property type="term" value="F:glycosyltransferase activity"/>
    <property type="evidence" value="ECO:0007669"/>
    <property type="project" value="InterPro"/>
</dbReference>
<gene>
    <name evidence="4" type="ORF">G4911_19905</name>
</gene>
<dbReference type="CDD" id="cd03809">
    <property type="entry name" value="GT4_MtfB-like"/>
    <property type="match status" value="1"/>
</dbReference>
<dbReference type="InterPro" id="IPR028098">
    <property type="entry name" value="Glyco_trans_4-like_N"/>
</dbReference>
<dbReference type="PANTHER" id="PTHR46401:SF2">
    <property type="entry name" value="GLYCOSYLTRANSFERASE WBBK-RELATED"/>
    <property type="match status" value="1"/>
</dbReference>
<accession>A0AAW9YHY8</accession>